<sequence length="522" mass="60474">MKSIKTLVALLCIASLIGCSNQTTTKKITPIEDKKIKNFNISKTFSEDVRTCYSLFPISFADSNNDGYGDLKGIENKLDYLRDLGIQCIYLNPIHPSPSYHKYDVIDYYAIDPKFGTMNDFENLLKTAKEKNIKIMMDMVFNHTSIQHPWFKKAVKGEEKYKDYYIFNDGKNKDFPLKGPWYRAGKQFYHAFFWEGMPDLNLDNEEVRNEIYKISNFWLDKGIDGFRLDAAAMGFEPSEYKRGTNVLGKNINFWKEYTSNVKKTNPDAFVIAEVWKPINDQKRYYESFDSMFNFDGSDQIMRVVKTGTAFDFQSFFSNEIEGKKLKDGQRFIDSVFISNHDQNRVASQLNGNLDQAKLAASIYLTLPGIAYVYYGEELGMLGQKPDEQIREPFKWNKTLTDGTTRWEPISLNKELASLDEQRKNPHSMFSHYKNLISVRNSNEAFDIFSDFIEGPYNEGSSLSYFRESQNQKVLVIHNIEAEPIKLNLKEKIIKNLYMNQATFNQSNLTLNGYGTIILEVQK</sequence>
<dbReference type="GO" id="GO:0004556">
    <property type="term" value="F:alpha-amylase activity"/>
    <property type="evidence" value="ECO:0007669"/>
    <property type="project" value="TreeGrafter"/>
</dbReference>
<dbReference type="SUPFAM" id="SSF51445">
    <property type="entry name" value="(Trans)glycosidases"/>
    <property type="match status" value="1"/>
</dbReference>
<keyword evidence="3" id="KW-0326">Glycosidase</keyword>
<reference evidence="7" key="1">
    <citation type="journal article" date="2019" name="Int. J. Syst. Evol. Microbiol.">
        <title>The Global Catalogue of Microorganisms (GCM) 10K type strain sequencing project: providing services to taxonomists for standard genome sequencing and annotation.</title>
        <authorList>
            <consortium name="The Broad Institute Genomics Platform"/>
            <consortium name="The Broad Institute Genome Sequencing Center for Infectious Disease"/>
            <person name="Wu L."/>
            <person name="Ma J."/>
        </authorList>
    </citation>
    <scope>NUCLEOTIDE SEQUENCE [LARGE SCALE GENOMIC DNA]</scope>
    <source>
        <strain evidence="7">CGMCC 1.14993</strain>
    </source>
</reference>
<keyword evidence="7" id="KW-1185">Reference proteome</keyword>
<dbReference type="Gene3D" id="3.90.400.10">
    <property type="entry name" value="Oligo-1,6-glucosidase, Domain 2"/>
    <property type="match status" value="1"/>
</dbReference>
<dbReference type="PANTHER" id="PTHR10357">
    <property type="entry name" value="ALPHA-AMYLASE FAMILY MEMBER"/>
    <property type="match status" value="1"/>
</dbReference>
<accession>A0A8J3AE20</accession>
<dbReference type="AlphaFoldDB" id="A0A8J3AE20"/>
<dbReference type="InterPro" id="IPR056300">
    <property type="entry name" value="SusG-like_C"/>
</dbReference>
<dbReference type="SUPFAM" id="SSF51011">
    <property type="entry name" value="Glycosyl hydrolase domain"/>
    <property type="match status" value="1"/>
</dbReference>
<dbReference type="PANTHER" id="PTHR10357:SF179">
    <property type="entry name" value="NEUTRAL AND BASIC AMINO ACID TRANSPORT PROTEIN RBAT"/>
    <property type="match status" value="1"/>
</dbReference>
<dbReference type="InterPro" id="IPR006047">
    <property type="entry name" value="GH13_cat_dom"/>
</dbReference>
<dbReference type="Proteomes" id="UP000626244">
    <property type="component" value="Unassembled WGS sequence"/>
</dbReference>
<dbReference type="Pfam" id="PF00128">
    <property type="entry name" value="Alpha-amylase"/>
    <property type="match status" value="1"/>
</dbReference>
<keyword evidence="4" id="KW-0732">Signal</keyword>
<keyword evidence="2" id="KW-0378">Hydrolase</keyword>
<evidence type="ECO:0000313" key="6">
    <source>
        <dbReference type="EMBL" id="GGI10099.1"/>
    </source>
</evidence>
<evidence type="ECO:0000256" key="4">
    <source>
        <dbReference type="SAM" id="SignalP"/>
    </source>
</evidence>
<dbReference type="EMBL" id="BMHB01000001">
    <property type="protein sequence ID" value="GGI10099.1"/>
    <property type="molecule type" value="Genomic_DNA"/>
</dbReference>
<dbReference type="OrthoDB" id="9805159at2"/>
<evidence type="ECO:0000256" key="2">
    <source>
        <dbReference type="ARBA" id="ARBA00022801"/>
    </source>
</evidence>
<dbReference type="InterPro" id="IPR045857">
    <property type="entry name" value="O16G_dom_2"/>
</dbReference>
<evidence type="ECO:0000259" key="5">
    <source>
        <dbReference type="SMART" id="SM00642"/>
    </source>
</evidence>
<comment type="similarity">
    <text evidence="1">Belongs to the glycosyl hydrolase 13 family.</text>
</comment>
<dbReference type="Gene3D" id="3.20.20.80">
    <property type="entry name" value="Glycosidases"/>
    <property type="match status" value="1"/>
</dbReference>
<name>A0A8J3AE20_9BACI</name>
<dbReference type="Gene3D" id="2.60.40.1180">
    <property type="entry name" value="Golgi alpha-mannosidase II"/>
    <property type="match status" value="1"/>
</dbReference>
<evidence type="ECO:0000313" key="7">
    <source>
        <dbReference type="Proteomes" id="UP000626244"/>
    </source>
</evidence>
<dbReference type="CDD" id="cd11316">
    <property type="entry name" value="AmyAc_bac2_AmyA"/>
    <property type="match status" value="1"/>
</dbReference>
<feature type="chain" id="PRO_5038541766" evidence="4">
    <location>
        <begin position="21"/>
        <end position="522"/>
    </location>
</feature>
<evidence type="ECO:0000256" key="1">
    <source>
        <dbReference type="ARBA" id="ARBA00008061"/>
    </source>
</evidence>
<dbReference type="Pfam" id="PF23915">
    <property type="entry name" value="SusG_C"/>
    <property type="match status" value="1"/>
</dbReference>
<organism evidence="6 7">
    <name type="scientific">Gottfriedia solisilvae</name>
    <dbReference type="NCBI Taxonomy" id="1516104"/>
    <lineage>
        <taxon>Bacteria</taxon>
        <taxon>Bacillati</taxon>
        <taxon>Bacillota</taxon>
        <taxon>Bacilli</taxon>
        <taxon>Bacillales</taxon>
        <taxon>Bacillaceae</taxon>
        <taxon>Gottfriedia</taxon>
    </lineage>
</organism>
<gene>
    <name evidence="6" type="ORF">GCM10007380_01090</name>
</gene>
<feature type="signal peptide" evidence="4">
    <location>
        <begin position="1"/>
        <end position="20"/>
    </location>
</feature>
<dbReference type="PROSITE" id="PS51257">
    <property type="entry name" value="PROKAR_LIPOPROTEIN"/>
    <property type="match status" value="1"/>
</dbReference>
<dbReference type="InterPro" id="IPR013780">
    <property type="entry name" value="Glyco_hydro_b"/>
</dbReference>
<dbReference type="RefSeq" id="WP_088002716.1">
    <property type="nucleotide sequence ID" value="NZ_BMHB01000001.1"/>
</dbReference>
<proteinExistence type="inferred from homology"/>
<protein>
    <submittedName>
        <fullName evidence="6">Alpha-amylase</fullName>
    </submittedName>
</protein>
<comment type="caution">
    <text evidence="6">The sequence shown here is derived from an EMBL/GenBank/DDBJ whole genome shotgun (WGS) entry which is preliminary data.</text>
</comment>
<dbReference type="SMART" id="SM00642">
    <property type="entry name" value="Aamy"/>
    <property type="match status" value="1"/>
</dbReference>
<dbReference type="InterPro" id="IPR017853">
    <property type="entry name" value="GH"/>
</dbReference>
<dbReference type="GO" id="GO:0009313">
    <property type="term" value="P:oligosaccharide catabolic process"/>
    <property type="evidence" value="ECO:0007669"/>
    <property type="project" value="TreeGrafter"/>
</dbReference>
<evidence type="ECO:0000256" key="3">
    <source>
        <dbReference type="ARBA" id="ARBA00023295"/>
    </source>
</evidence>
<feature type="domain" description="Glycosyl hydrolase family 13 catalytic" evidence="5">
    <location>
        <begin position="54"/>
        <end position="439"/>
    </location>
</feature>